<dbReference type="RefSeq" id="WP_023575274.1">
    <property type="nucleotide sequence ID" value="NZ_CBCSBQ010000011.1"/>
</dbReference>
<keyword evidence="2 5" id="KW-0349">Heme</keyword>
<reference evidence="6 7" key="1">
    <citation type="submission" date="2016-10" db="EMBL/GenBank/DDBJ databases">
        <authorList>
            <person name="de Groot N.N."/>
        </authorList>
    </citation>
    <scope>NUCLEOTIDE SEQUENCE [LARGE SCALE GENOMIC DNA]</scope>
    <source>
        <strain evidence="6 7">CGMCC 1.3801</strain>
    </source>
</reference>
<evidence type="ECO:0000256" key="5">
    <source>
        <dbReference type="PIRSR" id="PIRSR601486-1"/>
    </source>
</evidence>
<accession>A0A1G4V3J9</accession>
<dbReference type="GO" id="GO:0046872">
    <property type="term" value="F:metal ion binding"/>
    <property type="evidence" value="ECO:0007669"/>
    <property type="project" value="UniProtKB-KW"/>
</dbReference>
<dbReference type="Proteomes" id="UP000182124">
    <property type="component" value="Unassembled WGS sequence"/>
</dbReference>
<proteinExistence type="predicted"/>
<organism evidence="6 7">
    <name type="scientific">Flavobacterium saliperosum</name>
    <dbReference type="NCBI Taxonomy" id="329186"/>
    <lineage>
        <taxon>Bacteria</taxon>
        <taxon>Pseudomonadati</taxon>
        <taxon>Bacteroidota</taxon>
        <taxon>Flavobacteriia</taxon>
        <taxon>Flavobacteriales</taxon>
        <taxon>Flavobacteriaceae</taxon>
        <taxon>Flavobacterium</taxon>
    </lineage>
</organism>
<dbReference type="AlphaFoldDB" id="A0A1G4V3J9"/>
<feature type="binding site" description="distal binding residue" evidence="5">
    <location>
        <position position="69"/>
    </location>
    <ligand>
        <name>heme</name>
        <dbReference type="ChEBI" id="CHEBI:30413"/>
    </ligand>
    <ligandPart>
        <name>Fe</name>
        <dbReference type="ChEBI" id="CHEBI:18248"/>
    </ligandPart>
</feature>
<keyword evidence="4 5" id="KW-0408">Iron</keyword>
<dbReference type="InterPro" id="IPR001486">
    <property type="entry name" value="Hemoglobin_trunc"/>
</dbReference>
<name>A0A1G4V3J9_9FLAO</name>
<sequence length="125" mass="14926">MKKDLKNRKDVEKLVNAFYEKVRTDTVIGYLFNDVAHVNWDSHLPKMYDFWENILFYNGNYSGNPMTVHKELHKKSKMTQQHFQHWIFLFKTTVDELFFGNKAEEIKERAFNIANALMAKTLYGN</sequence>
<evidence type="ECO:0000256" key="1">
    <source>
        <dbReference type="ARBA" id="ARBA00022448"/>
    </source>
</evidence>
<evidence type="ECO:0000313" key="6">
    <source>
        <dbReference type="EMBL" id="SCX00652.1"/>
    </source>
</evidence>
<dbReference type="InterPro" id="IPR012292">
    <property type="entry name" value="Globin/Proto"/>
</dbReference>
<dbReference type="eggNOG" id="COG2346">
    <property type="taxonomic scope" value="Bacteria"/>
</dbReference>
<evidence type="ECO:0000256" key="2">
    <source>
        <dbReference type="ARBA" id="ARBA00022617"/>
    </source>
</evidence>
<dbReference type="EMBL" id="FMTY01000001">
    <property type="protein sequence ID" value="SCX00652.1"/>
    <property type="molecule type" value="Genomic_DNA"/>
</dbReference>
<dbReference type="Gene3D" id="1.10.490.10">
    <property type="entry name" value="Globins"/>
    <property type="match status" value="1"/>
</dbReference>
<dbReference type="SUPFAM" id="SSF46458">
    <property type="entry name" value="Globin-like"/>
    <property type="match status" value="1"/>
</dbReference>
<evidence type="ECO:0000256" key="3">
    <source>
        <dbReference type="ARBA" id="ARBA00022723"/>
    </source>
</evidence>
<dbReference type="GO" id="GO:0020037">
    <property type="term" value="F:heme binding"/>
    <property type="evidence" value="ECO:0007669"/>
    <property type="project" value="InterPro"/>
</dbReference>
<dbReference type="GO" id="GO:0019825">
    <property type="term" value="F:oxygen binding"/>
    <property type="evidence" value="ECO:0007669"/>
    <property type="project" value="InterPro"/>
</dbReference>
<dbReference type="STRING" id="329186.SAMN02927925_00197"/>
<dbReference type="Pfam" id="PF01152">
    <property type="entry name" value="Bac_globin"/>
    <property type="match status" value="1"/>
</dbReference>
<evidence type="ECO:0000313" key="7">
    <source>
        <dbReference type="Proteomes" id="UP000182124"/>
    </source>
</evidence>
<dbReference type="InterPro" id="IPR009050">
    <property type="entry name" value="Globin-like_sf"/>
</dbReference>
<gene>
    <name evidence="6" type="ORF">SAMN02927925_00197</name>
</gene>
<keyword evidence="1" id="KW-0813">Transport</keyword>
<keyword evidence="3 5" id="KW-0479">Metal-binding</keyword>
<dbReference type="CDD" id="cd08916">
    <property type="entry name" value="TrHb3_P"/>
    <property type="match status" value="1"/>
</dbReference>
<protein>
    <submittedName>
        <fullName evidence="6">Hemoglobin</fullName>
    </submittedName>
</protein>
<evidence type="ECO:0000256" key="4">
    <source>
        <dbReference type="ARBA" id="ARBA00023004"/>
    </source>
</evidence>